<sequence>MSAVKIDQQVYLFNEKFQEQFKALFKDDIYLTVLEDSDENDVFYMVELSHSKDRLTKANISSSLGSIILGEVENATVIETDLQFHNMKYDFFYPSIINNQFFTQENDMKQFLSQAALKELEMYEKKLNEILESQKFKTVYKELFDIWDSQEKSILFYDDTDIKKQIFLSSLIQDIDLYEYAKKEIDSKQLQEIKLGIQQNLNISIYASPEFFSWAAMREIRLGLEQDLDVETYANPALDSDQMHEVRLGLEQNLDVMKYCVNESSLIDNFSSEQMREIRLGIEKNLYVEAYNNIFYDDHQMRIIREALEDGIDISAFANPAFSAWQMYLIREGIRENLDVSLYAKEEFSPEQMEEIKKGLENNVNVKVYADPKYDAREMKKIRKELEKSKTIKH</sequence>
<dbReference type="STRING" id="216938.SHELI_v1c09010"/>
<dbReference type="OrthoDB" id="9760122at2"/>
<dbReference type="EMBL" id="CP017015">
    <property type="protein sequence ID" value="AOG60850.1"/>
    <property type="molecule type" value="Genomic_DNA"/>
</dbReference>
<dbReference type="PATRIC" id="fig|216938.3.peg.914"/>
<dbReference type="KEGG" id="shj:SHELI_v1c09010"/>
<evidence type="ECO:0000313" key="1">
    <source>
        <dbReference type="EMBL" id="AOG60850.1"/>
    </source>
</evidence>
<reference evidence="1 2" key="1">
    <citation type="submission" date="2016-08" db="EMBL/GenBank/DDBJ databases">
        <title>Complete genome sequence of Spiroplasma helicoides TABS-2 (DSM 22551).</title>
        <authorList>
            <person name="Shen W.-Y."/>
            <person name="Lo W.-S."/>
            <person name="Lai Y.-C."/>
            <person name="Kuo C.-H."/>
        </authorList>
    </citation>
    <scope>NUCLEOTIDE SEQUENCE [LARGE SCALE GENOMIC DNA]</scope>
    <source>
        <strain evidence="1 2">TABS-2</strain>
    </source>
</reference>
<organism evidence="1 2">
    <name type="scientific">Spiroplasma helicoides</name>
    <dbReference type="NCBI Taxonomy" id="216938"/>
    <lineage>
        <taxon>Bacteria</taxon>
        <taxon>Bacillati</taxon>
        <taxon>Mycoplasmatota</taxon>
        <taxon>Mollicutes</taxon>
        <taxon>Entomoplasmatales</taxon>
        <taxon>Spiroplasmataceae</taxon>
        <taxon>Spiroplasma</taxon>
    </lineage>
</organism>
<proteinExistence type="predicted"/>
<dbReference type="RefSeq" id="WP_069117103.1">
    <property type="nucleotide sequence ID" value="NZ_CP017015.1"/>
</dbReference>
<protein>
    <submittedName>
        <fullName evidence="1">Uncharacterized protein</fullName>
    </submittedName>
</protein>
<gene>
    <name evidence="1" type="ORF">SHELI_v1c09010</name>
</gene>
<accession>A0A1B3SLS1</accession>
<keyword evidence="2" id="KW-1185">Reference proteome</keyword>
<name>A0A1B3SLS1_9MOLU</name>
<dbReference type="AlphaFoldDB" id="A0A1B3SLS1"/>
<dbReference type="Proteomes" id="UP000094378">
    <property type="component" value="Chromosome"/>
</dbReference>
<evidence type="ECO:0000313" key="2">
    <source>
        <dbReference type="Proteomes" id="UP000094378"/>
    </source>
</evidence>